<accession>A0ABW3VZ01</accession>
<organism evidence="4 5">
    <name type="scientific">Nocardioides ginsengisoli</name>
    <dbReference type="NCBI Taxonomy" id="363868"/>
    <lineage>
        <taxon>Bacteria</taxon>
        <taxon>Bacillati</taxon>
        <taxon>Actinomycetota</taxon>
        <taxon>Actinomycetes</taxon>
        <taxon>Propionibacteriales</taxon>
        <taxon>Nocardioidaceae</taxon>
        <taxon>Nocardioides</taxon>
    </lineage>
</organism>
<protein>
    <submittedName>
        <fullName evidence="4">DUF5667 domain-containing protein</fullName>
    </submittedName>
</protein>
<evidence type="ECO:0000313" key="5">
    <source>
        <dbReference type="Proteomes" id="UP001597229"/>
    </source>
</evidence>
<proteinExistence type="predicted"/>
<name>A0ABW3VZ01_9ACTN</name>
<dbReference type="InterPro" id="IPR043725">
    <property type="entry name" value="DUF5667"/>
</dbReference>
<sequence length="381" mass="38648">MRGAEEFDELLSGRTGDSQAYADLLEVVASLRALPPVEARPEFVASLRTQLVAAAEREPARADSDLAARLTPRQRRGARERRLAAVIGGFAVVAATGSMAMASQDALPGDVLYPVKRALENAQTNLQSDDASKADTLIAHAESRLDEAEALTARGADADAINATLQDFADQANQASEFSLDDYGTTGKAELIADLRAFARDSMDRLGGLGPIAPAASRPMLITASQTIKQIDASAWEACPSCADGAVTEMPTFALQPLSADLLSGDVPGPASVSDITAPKKPAKPQGQQPTPPADGATDAPLVPPIDVPTPGGTPSPGTIGGTLGNTVKGITNGVGGLTGGGKTGGSKPTDGSTTPPPSLTGTLIDGVSGVLGGLLGTTPK</sequence>
<dbReference type="Proteomes" id="UP001597229">
    <property type="component" value="Unassembled WGS sequence"/>
</dbReference>
<keyword evidence="2" id="KW-0812">Transmembrane</keyword>
<reference evidence="5" key="1">
    <citation type="journal article" date="2019" name="Int. J. Syst. Evol. Microbiol.">
        <title>The Global Catalogue of Microorganisms (GCM) 10K type strain sequencing project: providing services to taxonomists for standard genome sequencing and annotation.</title>
        <authorList>
            <consortium name="The Broad Institute Genomics Platform"/>
            <consortium name="The Broad Institute Genome Sequencing Center for Infectious Disease"/>
            <person name="Wu L."/>
            <person name="Ma J."/>
        </authorList>
    </citation>
    <scope>NUCLEOTIDE SEQUENCE [LARGE SCALE GENOMIC DNA]</scope>
    <source>
        <strain evidence="5">CCUG 52478</strain>
    </source>
</reference>
<feature type="region of interest" description="Disordered" evidence="1">
    <location>
        <begin position="266"/>
        <end position="381"/>
    </location>
</feature>
<dbReference type="RefSeq" id="WP_367918571.1">
    <property type="nucleotide sequence ID" value="NZ_BAABAC010000013.1"/>
</dbReference>
<feature type="compositionally biased region" description="Low complexity" evidence="1">
    <location>
        <begin position="346"/>
        <end position="369"/>
    </location>
</feature>
<keyword evidence="5" id="KW-1185">Reference proteome</keyword>
<evidence type="ECO:0000256" key="1">
    <source>
        <dbReference type="SAM" id="MobiDB-lite"/>
    </source>
</evidence>
<gene>
    <name evidence="4" type="ORF">ACFQ3F_09490</name>
</gene>
<evidence type="ECO:0000259" key="3">
    <source>
        <dbReference type="Pfam" id="PF18915"/>
    </source>
</evidence>
<comment type="caution">
    <text evidence="4">The sequence shown here is derived from an EMBL/GenBank/DDBJ whole genome shotgun (WGS) entry which is preliminary data.</text>
</comment>
<feature type="compositionally biased region" description="Low complexity" evidence="1">
    <location>
        <begin position="277"/>
        <end position="301"/>
    </location>
</feature>
<dbReference type="EMBL" id="JBHTLX010000012">
    <property type="protein sequence ID" value="MFD1248020.1"/>
    <property type="molecule type" value="Genomic_DNA"/>
</dbReference>
<evidence type="ECO:0000256" key="2">
    <source>
        <dbReference type="SAM" id="Phobius"/>
    </source>
</evidence>
<feature type="compositionally biased region" description="Pro residues" evidence="1">
    <location>
        <begin position="302"/>
        <end position="314"/>
    </location>
</feature>
<keyword evidence="2" id="KW-0472">Membrane</keyword>
<feature type="transmembrane region" description="Helical" evidence="2">
    <location>
        <begin position="83"/>
        <end position="102"/>
    </location>
</feature>
<feature type="compositionally biased region" description="Gly residues" evidence="1">
    <location>
        <begin position="333"/>
        <end position="345"/>
    </location>
</feature>
<feature type="compositionally biased region" description="Gly residues" evidence="1">
    <location>
        <begin position="370"/>
        <end position="381"/>
    </location>
</feature>
<keyword evidence="2" id="KW-1133">Transmembrane helix</keyword>
<dbReference type="Pfam" id="PF18915">
    <property type="entry name" value="DUF5667"/>
    <property type="match status" value="1"/>
</dbReference>
<evidence type="ECO:0000313" key="4">
    <source>
        <dbReference type="EMBL" id="MFD1248020.1"/>
    </source>
</evidence>
<feature type="domain" description="DUF5667" evidence="3">
    <location>
        <begin position="106"/>
        <end position="188"/>
    </location>
</feature>